<dbReference type="Pfam" id="PF01261">
    <property type="entry name" value="AP_endonuc_2"/>
    <property type="match status" value="1"/>
</dbReference>
<dbReference type="PANTHER" id="PTHR12110:SF53">
    <property type="entry name" value="BLR5974 PROTEIN"/>
    <property type="match status" value="1"/>
</dbReference>
<evidence type="ECO:0000313" key="2">
    <source>
        <dbReference type="EMBL" id="RLE08508.1"/>
    </source>
</evidence>
<dbReference type="InterPro" id="IPR013022">
    <property type="entry name" value="Xyl_isomerase-like_TIM-brl"/>
</dbReference>
<dbReference type="Proteomes" id="UP000279422">
    <property type="component" value="Unassembled WGS sequence"/>
</dbReference>
<dbReference type="EMBL" id="QMPZ01000093">
    <property type="protein sequence ID" value="RLE08508.1"/>
    <property type="molecule type" value="Genomic_DNA"/>
</dbReference>
<gene>
    <name evidence="2" type="ORF">DRJ00_06165</name>
</gene>
<dbReference type="InterPro" id="IPR036237">
    <property type="entry name" value="Xyl_isomerase-like_sf"/>
</dbReference>
<comment type="caution">
    <text evidence="2">The sequence shown here is derived from an EMBL/GenBank/DDBJ whole genome shotgun (WGS) entry which is preliminary data.</text>
</comment>
<evidence type="ECO:0000313" key="3">
    <source>
        <dbReference type="Proteomes" id="UP000279422"/>
    </source>
</evidence>
<feature type="domain" description="Xylose isomerase-like TIM barrel" evidence="1">
    <location>
        <begin position="29"/>
        <end position="299"/>
    </location>
</feature>
<dbReference type="Gene3D" id="3.20.20.150">
    <property type="entry name" value="Divalent-metal-dependent TIM barrel enzymes"/>
    <property type="match status" value="1"/>
</dbReference>
<dbReference type="PANTHER" id="PTHR12110">
    <property type="entry name" value="HYDROXYPYRUVATE ISOMERASE"/>
    <property type="match status" value="1"/>
</dbReference>
<dbReference type="SUPFAM" id="SSF51658">
    <property type="entry name" value="Xylose isomerase-like"/>
    <property type="match status" value="1"/>
</dbReference>
<evidence type="ECO:0000259" key="1">
    <source>
        <dbReference type="Pfam" id="PF01261"/>
    </source>
</evidence>
<protein>
    <submittedName>
        <fullName evidence="2">D-erythrulose-1-phosphate dehydrogenase</fullName>
    </submittedName>
</protein>
<reference evidence="2 3" key="1">
    <citation type="submission" date="2018-06" db="EMBL/GenBank/DDBJ databases">
        <title>Extensive metabolic versatility and redundancy in microbially diverse, dynamic hydrothermal sediments.</title>
        <authorList>
            <person name="Dombrowski N."/>
            <person name="Teske A."/>
            <person name="Baker B.J."/>
        </authorList>
    </citation>
    <scope>NUCLEOTIDE SEQUENCE [LARGE SCALE GENOMIC DNA]</scope>
    <source>
        <strain evidence="2">B47_G16</strain>
    </source>
</reference>
<proteinExistence type="predicted"/>
<organism evidence="2 3">
    <name type="scientific">Aerophobetes bacterium</name>
    <dbReference type="NCBI Taxonomy" id="2030807"/>
    <lineage>
        <taxon>Bacteria</taxon>
        <taxon>Candidatus Aerophobota</taxon>
    </lineage>
</organism>
<dbReference type="InterPro" id="IPR050312">
    <property type="entry name" value="IolE/XylAMocC-like"/>
</dbReference>
<name>A0A497E2R7_UNCAE</name>
<sequence length="304" mass="35436">MTKFKLGMNCGFAINRFPEPEVWLRIVGKDLGLRYAQFVADLLNPFLPDEVIDTQIKKLKENAAKYNVRIDTTFTSTFTRVNHLMHPDELQRRVWFDWFKRWFEISARLGARGSGGHLGILSVTDFNNPERRKFLIEEAIRSWRKLAHYGAELGFEFLIFEPMSIPREMACTIDSTKQILERLNEGDLPIPIRLCLDVDHGDLASPDPRDTNPYAWLKELAHLAPVIHIKQSTKDKSAHWPFTEKYNRIGVISPLKVMEAIEASGAKEVVLVFEISHRERYPTEYQVLDDLKKSVEYWRKYIKD</sequence>
<dbReference type="AlphaFoldDB" id="A0A497E2R7"/>
<accession>A0A497E2R7</accession>